<comment type="caution">
    <text evidence="8">The sequence shown here is derived from an EMBL/GenBank/DDBJ whole genome shotgun (WGS) entry which is preliminary data.</text>
</comment>
<accession>A0A9D1SV58</accession>
<organism evidence="8 9">
    <name type="scientific">Candidatus Limadaptatus stercoripullorum</name>
    <dbReference type="NCBI Taxonomy" id="2840846"/>
    <lineage>
        <taxon>Bacteria</taxon>
        <taxon>Bacillati</taxon>
        <taxon>Bacillota</taxon>
        <taxon>Clostridia</taxon>
        <taxon>Eubacteriales</taxon>
        <taxon>Candidatus Limadaptatus</taxon>
    </lineage>
</organism>
<reference evidence="8" key="2">
    <citation type="journal article" date="2021" name="PeerJ">
        <title>Extensive microbial diversity within the chicken gut microbiome revealed by metagenomics and culture.</title>
        <authorList>
            <person name="Gilroy R."/>
            <person name="Ravi A."/>
            <person name="Getino M."/>
            <person name="Pursley I."/>
            <person name="Horton D.L."/>
            <person name="Alikhan N.F."/>
            <person name="Baker D."/>
            <person name="Gharbi K."/>
            <person name="Hall N."/>
            <person name="Watson M."/>
            <person name="Adriaenssens E.M."/>
            <person name="Foster-Nyarko E."/>
            <person name="Jarju S."/>
            <person name="Secka A."/>
            <person name="Antonio M."/>
            <person name="Oren A."/>
            <person name="Chaudhuri R.R."/>
            <person name="La Ragione R."/>
            <person name="Hildebrand F."/>
            <person name="Pallen M.J."/>
        </authorList>
    </citation>
    <scope>NUCLEOTIDE SEQUENCE</scope>
    <source>
        <strain evidence="8">10406</strain>
    </source>
</reference>
<dbReference type="SUPFAM" id="SSF102114">
    <property type="entry name" value="Radical SAM enzymes"/>
    <property type="match status" value="1"/>
</dbReference>
<keyword evidence="3" id="KW-0949">S-adenosyl-L-methionine</keyword>
<dbReference type="Pfam" id="PF04055">
    <property type="entry name" value="Radical_SAM"/>
    <property type="match status" value="1"/>
</dbReference>
<keyword evidence="4" id="KW-0479">Metal-binding</keyword>
<evidence type="ECO:0000256" key="4">
    <source>
        <dbReference type="ARBA" id="ARBA00022723"/>
    </source>
</evidence>
<proteinExistence type="predicted"/>
<dbReference type="NCBIfam" id="TIGR02495">
    <property type="entry name" value="NrdG2"/>
    <property type="match status" value="1"/>
</dbReference>
<evidence type="ECO:0000256" key="6">
    <source>
        <dbReference type="ARBA" id="ARBA00023014"/>
    </source>
</evidence>
<evidence type="ECO:0000256" key="3">
    <source>
        <dbReference type="ARBA" id="ARBA00022691"/>
    </source>
</evidence>
<reference evidence="8" key="1">
    <citation type="submission" date="2020-10" db="EMBL/GenBank/DDBJ databases">
        <authorList>
            <person name="Gilroy R."/>
        </authorList>
    </citation>
    <scope>NUCLEOTIDE SEQUENCE</scope>
    <source>
        <strain evidence="8">10406</strain>
    </source>
</reference>
<evidence type="ECO:0000256" key="2">
    <source>
        <dbReference type="ARBA" id="ARBA00022485"/>
    </source>
</evidence>
<dbReference type="InterPro" id="IPR012840">
    <property type="entry name" value="NrdG2"/>
</dbReference>
<gene>
    <name evidence="8" type="ORF">IAC73_00360</name>
</gene>
<dbReference type="Gene3D" id="3.20.20.70">
    <property type="entry name" value="Aldolase class I"/>
    <property type="match status" value="1"/>
</dbReference>
<keyword evidence="5" id="KW-0408">Iron</keyword>
<dbReference type="InterPro" id="IPR013785">
    <property type="entry name" value="Aldolase_TIM"/>
</dbReference>
<feature type="domain" description="Radical SAM core" evidence="7">
    <location>
        <begin position="13"/>
        <end position="219"/>
    </location>
</feature>
<protein>
    <submittedName>
        <fullName evidence="8">Anaerobic ribonucleoside-triphosphate reductase activating protein</fullName>
    </submittedName>
</protein>
<dbReference type="EMBL" id="DVOE01000003">
    <property type="protein sequence ID" value="HIU98282.1"/>
    <property type="molecule type" value="Genomic_DNA"/>
</dbReference>
<dbReference type="CDD" id="cd01335">
    <property type="entry name" value="Radical_SAM"/>
    <property type="match status" value="1"/>
</dbReference>
<evidence type="ECO:0000313" key="9">
    <source>
        <dbReference type="Proteomes" id="UP000886857"/>
    </source>
</evidence>
<evidence type="ECO:0000259" key="7">
    <source>
        <dbReference type="PROSITE" id="PS51918"/>
    </source>
</evidence>
<keyword evidence="2" id="KW-0004">4Fe-4S</keyword>
<dbReference type="GO" id="GO:0051539">
    <property type="term" value="F:4 iron, 4 sulfur cluster binding"/>
    <property type="evidence" value="ECO:0007669"/>
    <property type="project" value="UniProtKB-KW"/>
</dbReference>
<dbReference type="GO" id="GO:0003824">
    <property type="term" value="F:catalytic activity"/>
    <property type="evidence" value="ECO:0007669"/>
    <property type="project" value="InterPro"/>
</dbReference>
<dbReference type="AlphaFoldDB" id="A0A9D1SV58"/>
<dbReference type="InterPro" id="IPR058240">
    <property type="entry name" value="rSAM_sf"/>
</dbReference>
<comment type="cofactor">
    <cofactor evidence="1">
        <name>[4Fe-4S] cluster</name>
        <dbReference type="ChEBI" id="CHEBI:49883"/>
    </cofactor>
</comment>
<evidence type="ECO:0000313" key="8">
    <source>
        <dbReference type="EMBL" id="HIU98282.1"/>
    </source>
</evidence>
<dbReference type="PROSITE" id="PS51918">
    <property type="entry name" value="RADICAL_SAM"/>
    <property type="match status" value="1"/>
</dbReference>
<dbReference type="PANTHER" id="PTHR30352:SF13">
    <property type="entry name" value="GLYCYL-RADICAL ENZYME ACTIVATING ENZYME YJJW-RELATED"/>
    <property type="match status" value="1"/>
</dbReference>
<evidence type="ECO:0000256" key="1">
    <source>
        <dbReference type="ARBA" id="ARBA00001966"/>
    </source>
</evidence>
<dbReference type="PANTHER" id="PTHR30352">
    <property type="entry name" value="PYRUVATE FORMATE-LYASE-ACTIVATING ENZYME"/>
    <property type="match status" value="1"/>
</dbReference>
<dbReference type="SFLD" id="SFLDS00029">
    <property type="entry name" value="Radical_SAM"/>
    <property type="match status" value="1"/>
</dbReference>
<dbReference type="InterPro" id="IPR034457">
    <property type="entry name" value="Organic_radical-activating"/>
</dbReference>
<keyword evidence="6" id="KW-0411">Iron-sulfur</keyword>
<dbReference type="InterPro" id="IPR007197">
    <property type="entry name" value="rSAM"/>
</dbReference>
<sequence>MRIAGYQPNSLLDFPGNIAAMVFVGGCNLRCWYCHNASILDTTEFLDEQAILDRIKDNFLLDGVVISGGEPTLQPDLFDFARKIKDMGLEVKLDTNGLRSAVIREGVEKGLFDYVAMDIKAPFDKSCVVTPTRPWDADKLRESAAYLMGQDKIPYEFRMTVIPQFTVEDIALAAKQIAGARIFYLQPYVDHGMGLKPPSAAFLEEARAAAEEFVKTEVR</sequence>
<dbReference type="GO" id="GO:0046872">
    <property type="term" value="F:metal ion binding"/>
    <property type="evidence" value="ECO:0007669"/>
    <property type="project" value="UniProtKB-KW"/>
</dbReference>
<dbReference type="PROSITE" id="PS51257">
    <property type="entry name" value="PROKAR_LIPOPROTEIN"/>
    <property type="match status" value="1"/>
</dbReference>
<name>A0A9D1SV58_9FIRM</name>
<evidence type="ECO:0000256" key="5">
    <source>
        <dbReference type="ARBA" id="ARBA00023004"/>
    </source>
</evidence>
<dbReference type="SFLD" id="SFLDG01094">
    <property type="entry name" value="Uncharacterised_Radical_SAM_Su"/>
    <property type="match status" value="1"/>
</dbReference>
<dbReference type="Proteomes" id="UP000886857">
    <property type="component" value="Unassembled WGS sequence"/>
</dbReference>